<evidence type="ECO:0000313" key="1">
    <source>
        <dbReference type="EMBL" id="GAG86863.1"/>
    </source>
</evidence>
<organism evidence="1">
    <name type="scientific">marine sediment metagenome</name>
    <dbReference type="NCBI Taxonomy" id="412755"/>
    <lineage>
        <taxon>unclassified sequences</taxon>
        <taxon>metagenomes</taxon>
        <taxon>ecological metagenomes</taxon>
    </lineage>
</organism>
<name>X1BRR1_9ZZZZ</name>
<gene>
    <name evidence="1" type="ORF">S01H4_30290</name>
</gene>
<accession>X1BRR1</accession>
<dbReference type="AlphaFoldDB" id="X1BRR1"/>
<reference evidence="1" key="1">
    <citation type="journal article" date="2014" name="Front. Microbiol.">
        <title>High frequency of phylogenetically diverse reductive dehalogenase-homologous genes in deep subseafloor sedimentary metagenomes.</title>
        <authorList>
            <person name="Kawai M."/>
            <person name="Futagami T."/>
            <person name="Toyoda A."/>
            <person name="Takaki Y."/>
            <person name="Nishi S."/>
            <person name="Hori S."/>
            <person name="Arai W."/>
            <person name="Tsubouchi T."/>
            <person name="Morono Y."/>
            <person name="Uchiyama I."/>
            <person name="Ito T."/>
            <person name="Fujiyama A."/>
            <person name="Inagaki F."/>
            <person name="Takami H."/>
        </authorList>
    </citation>
    <scope>NUCLEOTIDE SEQUENCE</scope>
    <source>
        <strain evidence="1">Expedition CK06-06</strain>
    </source>
</reference>
<proteinExistence type="predicted"/>
<comment type="caution">
    <text evidence="1">The sequence shown here is derived from an EMBL/GenBank/DDBJ whole genome shotgun (WGS) entry which is preliminary data.</text>
</comment>
<feature type="non-terminal residue" evidence="1">
    <location>
        <position position="65"/>
    </location>
</feature>
<sequence length="65" mass="7313">MAVTDDVIAKCAEIERVITIFRHLIKDAETAWWVAGDPGYTDFKSILDVQSDEIVVFTNQLEALT</sequence>
<protein>
    <submittedName>
        <fullName evidence="1">Uncharacterized protein</fullName>
    </submittedName>
</protein>
<dbReference type="EMBL" id="BART01015621">
    <property type="protein sequence ID" value="GAG86863.1"/>
    <property type="molecule type" value="Genomic_DNA"/>
</dbReference>